<comment type="caution">
    <text evidence="1">The sequence shown here is derived from an EMBL/GenBank/DDBJ whole genome shotgun (WGS) entry which is preliminary data.</text>
</comment>
<dbReference type="RefSeq" id="WP_132412712.1">
    <property type="nucleotide sequence ID" value="NZ_SMKA01000189.1"/>
</dbReference>
<dbReference type="EMBL" id="SMKA01000189">
    <property type="protein sequence ID" value="TDC22482.1"/>
    <property type="molecule type" value="Genomic_DNA"/>
</dbReference>
<sequence>MTSMDYLDTPEARRWAMRVRTRLLYQRGASGAQVSPAEADALEAVERARTRVALALAESLVGRDE</sequence>
<dbReference type="Proteomes" id="UP000295075">
    <property type="component" value="Unassembled WGS sequence"/>
</dbReference>
<organism evidence="1 2">
    <name type="scientific">Kribbella albertanoniae</name>
    <dbReference type="NCBI Taxonomy" id="1266829"/>
    <lineage>
        <taxon>Bacteria</taxon>
        <taxon>Bacillati</taxon>
        <taxon>Actinomycetota</taxon>
        <taxon>Actinomycetes</taxon>
        <taxon>Propionibacteriales</taxon>
        <taxon>Kribbellaceae</taxon>
        <taxon>Kribbella</taxon>
    </lineage>
</organism>
<protein>
    <submittedName>
        <fullName evidence="1">Uncharacterized protein</fullName>
    </submittedName>
</protein>
<evidence type="ECO:0000313" key="2">
    <source>
        <dbReference type="Proteomes" id="UP000295075"/>
    </source>
</evidence>
<keyword evidence="2" id="KW-1185">Reference proteome</keyword>
<dbReference type="AlphaFoldDB" id="A0A4R4PK99"/>
<accession>A0A4R4PK99</accession>
<evidence type="ECO:0000313" key="1">
    <source>
        <dbReference type="EMBL" id="TDC22482.1"/>
    </source>
</evidence>
<name>A0A4R4PK99_9ACTN</name>
<gene>
    <name evidence="1" type="ORF">E1261_30700</name>
</gene>
<reference evidence="1 2" key="1">
    <citation type="submission" date="2019-03" db="EMBL/GenBank/DDBJ databases">
        <title>Draft genome sequences of novel Actinobacteria.</title>
        <authorList>
            <person name="Sahin N."/>
            <person name="Ay H."/>
            <person name="Saygin H."/>
        </authorList>
    </citation>
    <scope>NUCLEOTIDE SEQUENCE [LARGE SCALE GENOMIC DNA]</scope>
    <source>
        <strain evidence="1 2">JCM 30547</strain>
    </source>
</reference>
<proteinExistence type="predicted"/>